<accession>A0ABV8KM04</accession>
<name>A0ABV8KM04_9ACTN</name>
<comment type="caution">
    <text evidence="1">The sequence shown here is derived from an EMBL/GenBank/DDBJ whole genome shotgun (WGS) entry which is preliminary data.</text>
</comment>
<organism evidence="1 2">
    <name type="scientific">Micromonospora zhanjiangensis</name>
    <dbReference type="NCBI Taxonomy" id="1522057"/>
    <lineage>
        <taxon>Bacteria</taxon>
        <taxon>Bacillati</taxon>
        <taxon>Actinomycetota</taxon>
        <taxon>Actinomycetes</taxon>
        <taxon>Micromonosporales</taxon>
        <taxon>Micromonosporaceae</taxon>
        <taxon>Micromonospora</taxon>
    </lineage>
</organism>
<protein>
    <submittedName>
        <fullName evidence="1">Uncharacterized protein</fullName>
    </submittedName>
</protein>
<dbReference type="RefSeq" id="WP_377544611.1">
    <property type="nucleotide sequence ID" value="NZ_JBHSBN010000006.1"/>
</dbReference>
<proteinExistence type="predicted"/>
<sequence>MTGPTVVTCAHCQGLTFTLGTCGCVSRGDRFLVEADQRAERKPYRDCELCRGDGTVANACHHCGQRGVRRAQLVLTVVNADTGAVASASLTPGGVEPRPASRGGWEIALAPVVRQLADAVGATALTVS</sequence>
<dbReference type="Proteomes" id="UP001595868">
    <property type="component" value="Unassembled WGS sequence"/>
</dbReference>
<dbReference type="EMBL" id="JBHSBN010000006">
    <property type="protein sequence ID" value="MFC4106571.1"/>
    <property type="molecule type" value="Genomic_DNA"/>
</dbReference>
<evidence type="ECO:0000313" key="1">
    <source>
        <dbReference type="EMBL" id="MFC4106571.1"/>
    </source>
</evidence>
<reference evidence="2" key="1">
    <citation type="journal article" date="2019" name="Int. J. Syst. Evol. Microbiol.">
        <title>The Global Catalogue of Microorganisms (GCM) 10K type strain sequencing project: providing services to taxonomists for standard genome sequencing and annotation.</title>
        <authorList>
            <consortium name="The Broad Institute Genomics Platform"/>
            <consortium name="The Broad Institute Genome Sequencing Center for Infectious Disease"/>
            <person name="Wu L."/>
            <person name="Ma J."/>
        </authorList>
    </citation>
    <scope>NUCLEOTIDE SEQUENCE [LARGE SCALE GENOMIC DNA]</scope>
    <source>
        <strain evidence="2">2902at01</strain>
    </source>
</reference>
<evidence type="ECO:0000313" key="2">
    <source>
        <dbReference type="Proteomes" id="UP001595868"/>
    </source>
</evidence>
<gene>
    <name evidence="1" type="ORF">ACFOX0_11565</name>
</gene>
<keyword evidence="2" id="KW-1185">Reference proteome</keyword>